<dbReference type="GO" id="GO:0040008">
    <property type="term" value="P:regulation of growth"/>
    <property type="evidence" value="ECO:0007669"/>
    <property type="project" value="InterPro"/>
</dbReference>
<sequence length="165" mass="17993">MNEYSAFSADAVHTPAKDQDFNRNDALGTHRLQEVRDIDTSSSQSSYSGTEEAKSKQNNNSLKDFTINSGTSHVLFTNVSSENSGSIPPQNKSGYTSMLASGLTSSLYEDYLQPTTNVKESALEVGQNMHGKHEFNDHMISTSDMGEENLVALLVICLVQTVHLG</sequence>
<keyword evidence="3" id="KW-1185">Reference proteome</keyword>
<dbReference type="PANTHER" id="PTHR47490:SF2">
    <property type="entry name" value="PROTEIN BLISTER"/>
    <property type="match status" value="1"/>
</dbReference>
<reference evidence="2 3" key="1">
    <citation type="journal article" date="2024" name="Plant J.">
        <title>Genome sequences and population genomics reveal climatic adaptation and genomic divergence between two closely related sweetgum species.</title>
        <authorList>
            <person name="Xu W.Q."/>
            <person name="Ren C.Q."/>
            <person name="Zhang X.Y."/>
            <person name="Comes H.P."/>
            <person name="Liu X.H."/>
            <person name="Li Y.G."/>
            <person name="Kettle C.J."/>
            <person name="Jalonen R."/>
            <person name="Gaisberger H."/>
            <person name="Ma Y.Z."/>
            <person name="Qiu Y.X."/>
        </authorList>
    </citation>
    <scope>NUCLEOTIDE SEQUENCE [LARGE SCALE GENOMIC DNA]</scope>
    <source>
        <strain evidence="2">Hangzhou</strain>
    </source>
</reference>
<feature type="region of interest" description="Disordered" evidence="1">
    <location>
        <begin position="1"/>
        <end position="63"/>
    </location>
</feature>
<evidence type="ECO:0000313" key="2">
    <source>
        <dbReference type="EMBL" id="KAK9288938.1"/>
    </source>
</evidence>
<proteinExistence type="predicted"/>
<dbReference type="EMBL" id="JBBPBK010000003">
    <property type="protein sequence ID" value="KAK9288938.1"/>
    <property type="molecule type" value="Genomic_DNA"/>
</dbReference>
<evidence type="ECO:0000313" key="3">
    <source>
        <dbReference type="Proteomes" id="UP001415857"/>
    </source>
</evidence>
<organism evidence="2 3">
    <name type="scientific">Liquidambar formosana</name>
    <name type="common">Formosan gum</name>
    <dbReference type="NCBI Taxonomy" id="63359"/>
    <lineage>
        <taxon>Eukaryota</taxon>
        <taxon>Viridiplantae</taxon>
        <taxon>Streptophyta</taxon>
        <taxon>Embryophyta</taxon>
        <taxon>Tracheophyta</taxon>
        <taxon>Spermatophyta</taxon>
        <taxon>Magnoliopsida</taxon>
        <taxon>eudicotyledons</taxon>
        <taxon>Gunneridae</taxon>
        <taxon>Pentapetalae</taxon>
        <taxon>Saxifragales</taxon>
        <taxon>Altingiaceae</taxon>
        <taxon>Liquidambar</taxon>
    </lineage>
</organism>
<dbReference type="Proteomes" id="UP001415857">
    <property type="component" value="Unassembled WGS sequence"/>
</dbReference>
<protein>
    <submittedName>
        <fullName evidence="2">Uncharacterized protein</fullName>
    </submittedName>
</protein>
<evidence type="ECO:0000256" key="1">
    <source>
        <dbReference type="SAM" id="MobiDB-lite"/>
    </source>
</evidence>
<dbReference type="InterPro" id="IPR044194">
    <property type="entry name" value="BLISTER"/>
</dbReference>
<comment type="caution">
    <text evidence="2">The sequence shown here is derived from an EMBL/GenBank/DDBJ whole genome shotgun (WGS) entry which is preliminary data.</text>
</comment>
<dbReference type="AlphaFoldDB" id="A0AAP0X7D2"/>
<name>A0AAP0X7D2_LIQFO</name>
<gene>
    <name evidence="2" type="ORF">L1049_017409</name>
</gene>
<dbReference type="PANTHER" id="PTHR47490">
    <property type="entry name" value="PROTEIN BLISTER"/>
    <property type="match status" value="1"/>
</dbReference>
<accession>A0AAP0X7D2</accession>